<keyword evidence="4" id="KW-1185">Reference proteome</keyword>
<proteinExistence type="inferred from homology"/>
<comment type="similarity">
    <text evidence="1">Belongs to the UPF0065 (bug) family.</text>
</comment>
<evidence type="ECO:0000256" key="1">
    <source>
        <dbReference type="ARBA" id="ARBA00006987"/>
    </source>
</evidence>
<dbReference type="Pfam" id="PF03401">
    <property type="entry name" value="TctC"/>
    <property type="match status" value="1"/>
</dbReference>
<dbReference type="Gene3D" id="3.40.190.150">
    <property type="entry name" value="Bordetella uptake gene, domain 1"/>
    <property type="match status" value="1"/>
</dbReference>
<sequence>MRRPKMLVLMVTLLFTMSFLAGCGSSKAPEEAGSKYPEKPVNMIIAFTAGGSSDVQARLMQKYWNKYVPSQPWTFIYKSGAGGAIGFNDIAKADKDGYTIGGVNVPHIVLQPIGQGAQYKPEDFDYIAQVVTDPQVLVVKKDSQFTSVQDVVEYAKANPDKLKVGITGTYTGNHMALLDFQDQAGGIKVAQIVYKGAADLNAALLGGELDVMMGNYNDVMRSLDMMTILGIATEERYAPLPDVPTMKEQGVNVVADIRRGFVAPKGIPEDSLKFLRDTFEKIANDPDYVADMEKAGQPHDYLSGDEFEKYVMEQQSHAQDLLTKFGLMK</sequence>
<evidence type="ECO:0000313" key="4">
    <source>
        <dbReference type="Proteomes" id="UP001172911"/>
    </source>
</evidence>
<protein>
    <submittedName>
        <fullName evidence="3">Tripartite tricarboxylate transporter substrate binding protein</fullName>
    </submittedName>
</protein>
<dbReference type="Gene3D" id="3.40.190.10">
    <property type="entry name" value="Periplasmic binding protein-like II"/>
    <property type="match status" value="1"/>
</dbReference>
<dbReference type="CDD" id="cd07012">
    <property type="entry name" value="PBP2_Bug_TTT"/>
    <property type="match status" value="1"/>
</dbReference>
<feature type="signal peptide" evidence="2">
    <location>
        <begin position="1"/>
        <end position="21"/>
    </location>
</feature>
<keyword evidence="2" id="KW-0732">Signal</keyword>
<accession>A0AAW7ZHL1</accession>
<dbReference type="EMBL" id="JARPTC010000021">
    <property type="protein sequence ID" value="MDO7788310.1"/>
    <property type="molecule type" value="Genomic_DNA"/>
</dbReference>
<evidence type="ECO:0000256" key="2">
    <source>
        <dbReference type="SAM" id="SignalP"/>
    </source>
</evidence>
<dbReference type="AlphaFoldDB" id="A0AAW7ZHL1"/>
<comment type="caution">
    <text evidence="3">The sequence shown here is derived from an EMBL/GenBank/DDBJ whole genome shotgun (WGS) entry which is preliminary data.</text>
</comment>
<reference evidence="3" key="2">
    <citation type="submission" date="2023-03" db="EMBL/GenBank/DDBJ databases">
        <authorList>
            <person name="Zhang Z."/>
        </authorList>
    </citation>
    <scope>NUCLEOTIDE SEQUENCE</scope>
    <source>
        <strain evidence="3">DSA</strain>
    </source>
</reference>
<dbReference type="PIRSF" id="PIRSF017082">
    <property type="entry name" value="YflP"/>
    <property type="match status" value="1"/>
</dbReference>
<name>A0AAW7ZHL1_9FIRM</name>
<dbReference type="PANTHER" id="PTHR42928:SF5">
    <property type="entry name" value="BLR1237 PROTEIN"/>
    <property type="match status" value="1"/>
</dbReference>
<feature type="chain" id="PRO_5043902917" evidence="2">
    <location>
        <begin position="22"/>
        <end position="329"/>
    </location>
</feature>
<dbReference type="InterPro" id="IPR042100">
    <property type="entry name" value="Bug_dom1"/>
</dbReference>
<dbReference type="Proteomes" id="UP001172911">
    <property type="component" value="Unassembled WGS sequence"/>
</dbReference>
<dbReference type="RefSeq" id="WP_304544139.1">
    <property type="nucleotide sequence ID" value="NZ_JARPTC010000021.1"/>
</dbReference>
<reference evidence="3" key="1">
    <citation type="journal article" date="2023" name="J. Hazard. Mater.">
        <title>Anaerobic biodegradation of pyrene and benzo[a]pyrene by a new sulfate-reducing Desulforamulus aquiferis strain DSA.</title>
        <authorList>
            <person name="Zhang Z."/>
            <person name="Sun J."/>
            <person name="Gong X."/>
            <person name="Wang C."/>
            <person name="Wang H."/>
        </authorList>
    </citation>
    <scope>NUCLEOTIDE SEQUENCE</scope>
    <source>
        <strain evidence="3">DSA</strain>
    </source>
</reference>
<organism evidence="3 4">
    <name type="scientific">Desulforamulus aquiferis</name>
    <dbReference type="NCBI Taxonomy" id="1397668"/>
    <lineage>
        <taxon>Bacteria</taxon>
        <taxon>Bacillati</taxon>
        <taxon>Bacillota</taxon>
        <taxon>Clostridia</taxon>
        <taxon>Eubacteriales</taxon>
        <taxon>Peptococcaceae</taxon>
        <taxon>Desulforamulus</taxon>
    </lineage>
</organism>
<dbReference type="PANTHER" id="PTHR42928">
    <property type="entry name" value="TRICARBOXYLATE-BINDING PROTEIN"/>
    <property type="match status" value="1"/>
</dbReference>
<gene>
    <name evidence="3" type="ORF">P6N53_13875</name>
</gene>
<dbReference type="PROSITE" id="PS51257">
    <property type="entry name" value="PROKAR_LIPOPROTEIN"/>
    <property type="match status" value="1"/>
</dbReference>
<dbReference type="SUPFAM" id="SSF53850">
    <property type="entry name" value="Periplasmic binding protein-like II"/>
    <property type="match status" value="1"/>
</dbReference>
<evidence type="ECO:0000313" key="3">
    <source>
        <dbReference type="EMBL" id="MDO7788310.1"/>
    </source>
</evidence>
<dbReference type="InterPro" id="IPR005064">
    <property type="entry name" value="BUG"/>
</dbReference>